<sequence>MAGQSRRTVRCGPSVSLGPTAPCGLLLQCRRVDKHVAAKTKVDIKPVNHATLVSLTRRGLGLRGAWVLVPRDALGHTWCHAGRPPPAQLLFATHLLLPSSLAVPHLSQTASSPPRPQDPPPPSSLLAVWSRSSPGLPPAGPRAGPGAARLPGHPGITSRRGSAV</sequence>
<gene>
    <name evidence="2" type="ORF">E2C01_007910</name>
</gene>
<feature type="region of interest" description="Disordered" evidence="1">
    <location>
        <begin position="106"/>
        <end position="164"/>
    </location>
</feature>
<evidence type="ECO:0000313" key="3">
    <source>
        <dbReference type="Proteomes" id="UP000324222"/>
    </source>
</evidence>
<dbReference type="AlphaFoldDB" id="A0A5B7CZD3"/>
<proteinExistence type="predicted"/>
<organism evidence="2 3">
    <name type="scientific">Portunus trituberculatus</name>
    <name type="common">Swimming crab</name>
    <name type="synonym">Neptunus trituberculatus</name>
    <dbReference type="NCBI Taxonomy" id="210409"/>
    <lineage>
        <taxon>Eukaryota</taxon>
        <taxon>Metazoa</taxon>
        <taxon>Ecdysozoa</taxon>
        <taxon>Arthropoda</taxon>
        <taxon>Crustacea</taxon>
        <taxon>Multicrustacea</taxon>
        <taxon>Malacostraca</taxon>
        <taxon>Eumalacostraca</taxon>
        <taxon>Eucarida</taxon>
        <taxon>Decapoda</taxon>
        <taxon>Pleocyemata</taxon>
        <taxon>Brachyura</taxon>
        <taxon>Eubrachyura</taxon>
        <taxon>Portunoidea</taxon>
        <taxon>Portunidae</taxon>
        <taxon>Portuninae</taxon>
        <taxon>Portunus</taxon>
    </lineage>
</organism>
<keyword evidence="3" id="KW-1185">Reference proteome</keyword>
<accession>A0A5B7CZD3</accession>
<feature type="compositionally biased region" description="Low complexity" evidence="1">
    <location>
        <begin position="141"/>
        <end position="155"/>
    </location>
</feature>
<dbReference type="EMBL" id="VSRR010000404">
    <property type="protein sequence ID" value="MPC15127.1"/>
    <property type="molecule type" value="Genomic_DNA"/>
</dbReference>
<name>A0A5B7CZD3_PORTR</name>
<protein>
    <submittedName>
        <fullName evidence="2">Uncharacterized protein</fullName>
    </submittedName>
</protein>
<feature type="compositionally biased region" description="Pro residues" evidence="1">
    <location>
        <begin position="113"/>
        <end position="123"/>
    </location>
</feature>
<evidence type="ECO:0000256" key="1">
    <source>
        <dbReference type="SAM" id="MobiDB-lite"/>
    </source>
</evidence>
<reference evidence="2 3" key="1">
    <citation type="submission" date="2019-05" db="EMBL/GenBank/DDBJ databases">
        <title>Another draft genome of Portunus trituberculatus and its Hox gene families provides insights of decapod evolution.</title>
        <authorList>
            <person name="Jeong J.-H."/>
            <person name="Song I."/>
            <person name="Kim S."/>
            <person name="Choi T."/>
            <person name="Kim D."/>
            <person name="Ryu S."/>
            <person name="Kim W."/>
        </authorList>
    </citation>
    <scope>NUCLEOTIDE SEQUENCE [LARGE SCALE GENOMIC DNA]</scope>
    <source>
        <tissue evidence="2">Muscle</tissue>
    </source>
</reference>
<comment type="caution">
    <text evidence="2">The sequence shown here is derived from an EMBL/GenBank/DDBJ whole genome shotgun (WGS) entry which is preliminary data.</text>
</comment>
<evidence type="ECO:0000313" key="2">
    <source>
        <dbReference type="EMBL" id="MPC15127.1"/>
    </source>
</evidence>
<dbReference type="Proteomes" id="UP000324222">
    <property type="component" value="Unassembled WGS sequence"/>
</dbReference>